<evidence type="ECO:0000313" key="2">
    <source>
        <dbReference type="EMBL" id="ELR02409.1"/>
    </source>
</evidence>
<dbReference type="HOGENOM" id="CLU_2097863_0_0_1"/>
<evidence type="ECO:0000256" key="1">
    <source>
        <dbReference type="SAM" id="MobiDB-lite"/>
    </source>
</evidence>
<keyword evidence="3" id="KW-1185">Reference proteome</keyword>
<dbReference type="Proteomes" id="UP000011064">
    <property type="component" value="Unassembled WGS sequence"/>
</dbReference>
<proteinExistence type="predicted"/>
<dbReference type="VEuPathDB" id="FungiDB:GMDG_05467"/>
<dbReference type="AlphaFoldDB" id="L8FPD5"/>
<feature type="region of interest" description="Disordered" evidence="1">
    <location>
        <begin position="1"/>
        <end position="22"/>
    </location>
</feature>
<organism evidence="2 3">
    <name type="scientific">Pseudogymnoascus destructans (strain ATCC MYA-4855 / 20631-21)</name>
    <name type="common">Bat white-nose syndrome fungus</name>
    <name type="synonym">Geomyces destructans</name>
    <dbReference type="NCBI Taxonomy" id="658429"/>
    <lineage>
        <taxon>Eukaryota</taxon>
        <taxon>Fungi</taxon>
        <taxon>Dikarya</taxon>
        <taxon>Ascomycota</taxon>
        <taxon>Pezizomycotina</taxon>
        <taxon>Leotiomycetes</taxon>
        <taxon>Thelebolales</taxon>
        <taxon>Thelebolaceae</taxon>
        <taxon>Pseudogymnoascus</taxon>
    </lineage>
</organism>
<protein>
    <submittedName>
        <fullName evidence="2">Uncharacterized protein</fullName>
    </submittedName>
</protein>
<evidence type="ECO:0000313" key="3">
    <source>
        <dbReference type="Proteomes" id="UP000011064"/>
    </source>
</evidence>
<name>L8FPD5_PSED2</name>
<gene>
    <name evidence="2" type="ORF">GMDG_05467</name>
</gene>
<dbReference type="InParanoid" id="L8FPD5"/>
<sequence>MRKGRLRQRDADDTSQSPPSTVRIAESIMPWIGYRVGRASDQEGGEWPKEVRLRDCRRPAHPHPAPVPPISSLGGLKLCNPASRRRTLVNVLISLPYPHTRYLSVDRNLIFHLGVF</sequence>
<dbReference type="EMBL" id="GL573285">
    <property type="protein sequence ID" value="ELR02409.1"/>
    <property type="molecule type" value="Genomic_DNA"/>
</dbReference>
<accession>L8FPD5</accession>
<reference evidence="3" key="1">
    <citation type="submission" date="2010-09" db="EMBL/GenBank/DDBJ databases">
        <title>The genome sequence of Geomyces destructans 20631-21.</title>
        <authorList>
            <consortium name="The Broad Institute Genome Sequencing Platform"/>
            <person name="Cuomo C.A."/>
            <person name="Blehert D.S."/>
            <person name="Lorch J.M."/>
            <person name="Young S.K."/>
            <person name="Zeng Q."/>
            <person name="Gargeya S."/>
            <person name="Fitzgerald M."/>
            <person name="Haas B."/>
            <person name="Abouelleil A."/>
            <person name="Alvarado L."/>
            <person name="Arachchi H.M."/>
            <person name="Berlin A."/>
            <person name="Brown A."/>
            <person name="Chapman S.B."/>
            <person name="Chen Z."/>
            <person name="Dunbar C."/>
            <person name="Freedman E."/>
            <person name="Gearin G."/>
            <person name="Gellesch M."/>
            <person name="Goldberg J."/>
            <person name="Griggs A."/>
            <person name="Gujja S."/>
            <person name="Heiman D."/>
            <person name="Howarth C."/>
            <person name="Larson L."/>
            <person name="Lui A."/>
            <person name="MacDonald P.J.P."/>
            <person name="Montmayeur A."/>
            <person name="Murphy C."/>
            <person name="Neiman D."/>
            <person name="Pearson M."/>
            <person name="Priest M."/>
            <person name="Roberts A."/>
            <person name="Saif S."/>
            <person name="Shea T."/>
            <person name="Shenoy N."/>
            <person name="Sisk P."/>
            <person name="Stolte C."/>
            <person name="Sykes S."/>
            <person name="Wortman J."/>
            <person name="Nusbaum C."/>
            <person name="Birren B."/>
        </authorList>
    </citation>
    <scope>NUCLEOTIDE SEQUENCE [LARGE SCALE GENOMIC DNA]</scope>
    <source>
        <strain evidence="3">ATCC MYA-4855 / 20631-21</strain>
    </source>
</reference>